<dbReference type="Proteomes" id="UP000479190">
    <property type="component" value="Unassembled WGS sequence"/>
</dbReference>
<feature type="non-terminal residue" evidence="4">
    <location>
        <position position="1235"/>
    </location>
</feature>
<evidence type="ECO:0000313" key="4">
    <source>
        <dbReference type="EMBL" id="CAB0038910.1"/>
    </source>
</evidence>
<reference evidence="4 5" key="1">
    <citation type="submission" date="2020-02" db="EMBL/GenBank/DDBJ databases">
        <authorList>
            <person name="Ferguson B K."/>
        </authorList>
    </citation>
    <scope>NUCLEOTIDE SEQUENCE [LARGE SCALE GENOMIC DNA]</scope>
</reference>
<protein>
    <submittedName>
        <fullName evidence="4">Uncharacterized protein</fullName>
    </submittedName>
</protein>
<keyword evidence="2 3" id="KW-0040">ANK repeat</keyword>
<proteinExistence type="predicted"/>
<evidence type="ECO:0000256" key="1">
    <source>
        <dbReference type="ARBA" id="ARBA00022737"/>
    </source>
</evidence>
<evidence type="ECO:0000256" key="2">
    <source>
        <dbReference type="ARBA" id="ARBA00023043"/>
    </source>
</evidence>
<keyword evidence="5" id="KW-1185">Reference proteome</keyword>
<feature type="repeat" description="ANK" evidence="3">
    <location>
        <begin position="463"/>
        <end position="495"/>
    </location>
</feature>
<dbReference type="AlphaFoldDB" id="A0A6H5ISR9"/>
<accession>A0A6H5ISR9</accession>
<feature type="repeat" description="ANK" evidence="3">
    <location>
        <begin position="618"/>
        <end position="650"/>
    </location>
</feature>
<dbReference type="InterPro" id="IPR002110">
    <property type="entry name" value="Ankyrin_rpt"/>
</dbReference>
<dbReference type="Pfam" id="PF00023">
    <property type="entry name" value="Ank"/>
    <property type="match status" value="1"/>
</dbReference>
<feature type="repeat" description="ANK" evidence="3">
    <location>
        <begin position="692"/>
        <end position="724"/>
    </location>
</feature>
<evidence type="ECO:0000256" key="3">
    <source>
        <dbReference type="PROSITE-ProRule" id="PRU00023"/>
    </source>
</evidence>
<sequence>MIYMAARRAREREREIASISTAPKKSRREMRAARLHGARLPIPAASVVILLSRRALEHRCNCEYEAARPPTKTDIAQYYNSALVNQRNATIYILLCICMYLCARADTCLDPRTKAASAPPNNTQRAISKLTRRDSFESLASFEQQQRMKKKVIKSKVLRAKRRCARPHIASKSKYSVHALYYTARESVRLRFANKSTLANWRRALELVSSYVPDFWSKPTAVITKPTQGRRLGQQGVSRGLSHSVQRNDQPVEGLLPEFTRNLSARGDRSADRGGDEEELPRVANIIDFVLRCGYRDKPPTIRDENNGNKPAQLYSRSTPVHKAARKAKYNSSMHHLVPLLFKIYNKLDTNYVDDGGLTHFHAACMFGCGSVVKTFINKGQDPNCLCLETGESPLFLALNRGYYQVVELLLKRGADPNRPSKNGSTLLHAIGKSHTDHNLVKMVLKHTRSKYRPVQLDARDKQGNTALHVALKRARARIAEVLLRAGADPNAPNDEGATPLHVICERRKENDSYDLARTFFRGCDETGRHDVRINARDAKGDTPLHATVREIRRNYCLETLMGLLLERGADPNSANEAGETPLHVICKIDDYFLMAALFFKRARELELELVLDARDRRGDTALHLAVARRRESLFDLLLRNGADPNAANEEGQTPLHVICEQYSDLGDLVKSFFGINEELERPVAVDAQDKLGNTPLHWALVRGHRRVMKYLLKYEADTTLANAEGSTPLHFIAKKEKLFDYNTLAMFLNDARQRIDARDSSGDRPLHLAIRAGNERMIEVLLRRGADTTRANDKGETPLHAISKRIELRESPTLAAFLGRDDDDDERRIDARDSSGHTPLHWAVKAANWAVIEALLRRGADPNSANEEGETPLHSMCKWDYCRITMFNFIEMSKKLGKPVRMDARDNRGRTPLQLAVATFRLGMIEMLARDRDLAKFVFPAEADLPRFDEYFATKYHSLGLASMALLCLEHLELRGYELNLEGATTLMKWFASHGLFRKTEHLDQRQTIFEWSHADDGAFASEARDVTLREAYDDGVLYSSALSLYDWLQLPEEEAERRLSYLDYLKFIASRGIGRLSARYRETCDARLFEVLSRRFFRRWAIAIFMRLMRWSLPFENCETIIDRLTNRDRWNICSLAGLIDPPGCSLRARSARVARARNLRRDCGERERHCFIATTSLCIASGSSSTRVAGAARGTTGIKSSHKITIYTLYPLILFQERAFNLRFKIKSVKIH</sequence>
<dbReference type="SUPFAM" id="SSF48403">
    <property type="entry name" value="Ankyrin repeat"/>
    <property type="match status" value="2"/>
</dbReference>
<dbReference type="SMART" id="SM00248">
    <property type="entry name" value="ANK"/>
    <property type="match status" value="15"/>
</dbReference>
<name>A0A6H5ISR9_9HYME</name>
<dbReference type="PRINTS" id="PR01415">
    <property type="entry name" value="ANKYRIN"/>
</dbReference>
<dbReference type="PROSITE" id="PS50297">
    <property type="entry name" value="ANK_REP_REGION"/>
    <property type="match status" value="7"/>
</dbReference>
<dbReference type="PROSITE" id="PS50088">
    <property type="entry name" value="ANK_REPEAT"/>
    <property type="match status" value="7"/>
</dbReference>
<dbReference type="Gene3D" id="1.25.40.20">
    <property type="entry name" value="Ankyrin repeat-containing domain"/>
    <property type="match status" value="5"/>
</dbReference>
<evidence type="ECO:0000313" key="5">
    <source>
        <dbReference type="Proteomes" id="UP000479190"/>
    </source>
</evidence>
<feature type="repeat" description="ANK" evidence="3">
    <location>
        <begin position="836"/>
        <end position="868"/>
    </location>
</feature>
<keyword evidence="1" id="KW-0677">Repeat</keyword>
<organism evidence="4 5">
    <name type="scientific">Trichogramma brassicae</name>
    <dbReference type="NCBI Taxonomy" id="86971"/>
    <lineage>
        <taxon>Eukaryota</taxon>
        <taxon>Metazoa</taxon>
        <taxon>Ecdysozoa</taxon>
        <taxon>Arthropoda</taxon>
        <taxon>Hexapoda</taxon>
        <taxon>Insecta</taxon>
        <taxon>Pterygota</taxon>
        <taxon>Neoptera</taxon>
        <taxon>Endopterygota</taxon>
        <taxon>Hymenoptera</taxon>
        <taxon>Apocrita</taxon>
        <taxon>Proctotrupomorpha</taxon>
        <taxon>Chalcidoidea</taxon>
        <taxon>Trichogrammatidae</taxon>
        <taxon>Trichogramma</taxon>
    </lineage>
</organism>
<dbReference type="Pfam" id="PF12796">
    <property type="entry name" value="Ank_2"/>
    <property type="match status" value="3"/>
</dbReference>
<dbReference type="InterPro" id="IPR036770">
    <property type="entry name" value="Ankyrin_rpt-contain_sf"/>
</dbReference>
<feature type="repeat" description="ANK" evidence="3">
    <location>
        <begin position="390"/>
        <end position="422"/>
    </location>
</feature>
<dbReference type="OrthoDB" id="7759904at2759"/>
<feature type="repeat" description="ANK" evidence="3">
    <location>
        <begin position="762"/>
        <end position="794"/>
    </location>
</feature>
<gene>
    <name evidence="4" type="ORF">TBRA_LOCUS10677</name>
</gene>
<dbReference type="EMBL" id="CADCXV010000928">
    <property type="protein sequence ID" value="CAB0038910.1"/>
    <property type="molecule type" value="Genomic_DNA"/>
</dbReference>
<feature type="repeat" description="ANK" evidence="3">
    <location>
        <begin position="540"/>
        <end position="577"/>
    </location>
</feature>
<dbReference type="PANTHER" id="PTHR24178">
    <property type="entry name" value="MOLTING PROTEIN MLT-4"/>
    <property type="match status" value="1"/>
</dbReference>